<evidence type="ECO:0000256" key="11">
    <source>
        <dbReference type="SAM" id="Phobius"/>
    </source>
</evidence>
<keyword evidence="7 11" id="KW-1133">Transmembrane helix</keyword>
<feature type="region of interest" description="Disordered" evidence="10">
    <location>
        <begin position="82"/>
        <end position="117"/>
    </location>
</feature>
<evidence type="ECO:0000256" key="3">
    <source>
        <dbReference type="ARBA" id="ARBA00022676"/>
    </source>
</evidence>
<evidence type="ECO:0000313" key="14">
    <source>
        <dbReference type="Proteomes" id="UP001209878"/>
    </source>
</evidence>
<feature type="transmembrane region" description="Helical" evidence="11">
    <location>
        <begin position="12"/>
        <end position="31"/>
    </location>
</feature>
<dbReference type="Proteomes" id="UP001209878">
    <property type="component" value="Unassembled WGS sequence"/>
</dbReference>
<accession>A0AAD9P675</accession>
<evidence type="ECO:0000256" key="5">
    <source>
        <dbReference type="ARBA" id="ARBA00022692"/>
    </source>
</evidence>
<feature type="compositionally biased region" description="Basic and acidic residues" evidence="10">
    <location>
        <begin position="82"/>
        <end position="91"/>
    </location>
</feature>
<name>A0AAD9P675_RIDPI</name>
<keyword evidence="3" id="KW-0328">Glycosyltransferase</keyword>
<dbReference type="GO" id="GO:0012505">
    <property type="term" value="C:endomembrane system"/>
    <property type="evidence" value="ECO:0007669"/>
    <property type="project" value="UniProtKB-SubCell"/>
</dbReference>
<dbReference type="EMBL" id="JAODUO010000119">
    <property type="protein sequence ID" value="KAK2188892.1"/>
    <property type="molecule type" value="Genomic_DNA"/>
</dbReference>
<gene>
    <name evidence="13" type="ORF">NP493_120g01019</name>
</gene>
<evidence type="ECO:0000256" key="2">
    <source>
        <dbReference type="ARBA" id="ARBA00008661"/>
    </source>
</evidence>
<comment type="subcellular location">
    <subcellularLocation>
        <location evidence="9">Endomembrane system</location>
        <topology evidence="9">Single-pass membrane protein</topology>
    </subcellularLocation>
    <subcellularLocation>
        <location evidence="1">Membrane</location>
        <topology evidence="1">Single-pass type II membrane protein</topology>
    </subcellularLocation>
</comment>
<reference evidence="13" key="1">
    <citation type="journal article" date="2023" name="Mol. Biol. Evol.">
        <title>Third-Generation Sequencing Reveals the Adaptive Role of the Epigenome in Three Deep-Sea Polychaetes.</title>
        <authorList>
            <person name="Perez M."/>
            <person name="Aroh O."/>
            <person name="Sun Y."/>
            <person name="Lan Y."/>
            <person name="Juniper S.K."/>
            <person name="Young C.R."/>
            <person name="Angers B."/>
            <person name="Qian P.Y."/>
        </authorList>
    </citation>
    <scope>NUCLEOTIDE SEQUENCE</scope>
    <source>
        <strain evidence="13">R07B-5</strain>
    </source>
</reference>
<keyword evidence="6" id="KW-0735">Signal-anchor</keyword>
<evidence type="ECO:0000256" key="8">
    <source>
        <dbReference type="ARBA" id="ARBA00023136"/>
    </source>
</evidence>
<keyword evidence="14" id="KW-1185">Reference proteome</keyword>
<proteinExistence type="inferred from homology"/>
<dbReference type="InterPro" id="IPR003378">
    <property type="entry name" value="Fringe-like_glycosylTrfase"/>
</dbReference>
<feature type="domain" description="Fringe-like glycosyltransferase" evidence="12">
    <location>
        <begin position="119"/>
        <end position="365"/>
    </location>
</feature>
<evidence type="ECO:0000256" key="7">
    <source>
        <dbReference type="ARBA" id="ARBA00022989"/>
    </source>
</evidence>
<protein>
    <recommendedName>
        <fullName evidence="12">Fringe-like glycosyltransferase domain-containing protein</fullName>
    </recommendedName>
</protein>
<keyword evidence="5 11" id="KW-0812">Transmembrane</keyword>
<dbReference type="AlphaFoldDB" id="A0AAD9P675"/>
<evidence type="ECO:0000259" key="12">
    <source>
        <dbReference type="Pfam" id="PF02434"/>
    </source>
</evidence>
<evidence type="ECO:0000256" key="10">
    <source>
        <dbReference type="SAM" id="MobiDB-lite"/>
    </source>
</evidence>
<dbReference type="PANTHER" id="PTHR10811">
    <property type="entry name" value="FRINGE-RELATED"/>
    <property type="match status" value="1"/>
</dbReference>
<evidence type="ECO:0000256" key="4">
    <source>
        <dbReference type="ARBA" id="ARBA00022679"/>
    </source>
</evidence>
<keyword evidence="4" id="KW-0808">Transferase</keyword>
<dbReference type="GO" id="GO:0016757">
    <property type="term" value="F:glycosyltransferase activity"/>
    <property type="evidence" value="ECO:0007669"/>
    <property type="project" value="UniProtKB-KW"/>
</dbReference>
<feature type="compositionally biased region" description="Polar residues" evidence="10">
    <location>
        <begin position="92"/>
        <end position="113"/>
    </location>
</feature>
<comment type="similarity">
    <text evidence="2">Belongs to the glycosyltransferase 31 family.</text>
</comment>
<evidence type="ECO:0000256" key="9">
    <source>
        <dbReference type="ARBA" id="ARBA00037847"/>
    </source>
</evidence>
<evidence type="ECO:0000256" key="6">
    <source>
        <dbReference type="ARBA" id="ARBA00022968"/>
    </source>
</evidence>
<dbReference type="Pfam" id="PF02434">
    <property type="entry name" value="Fringe"/>
    <property type="match status" value="1"/>
</dbReference>
<evidence type="ECO:0000313" key="13">
    <source>
        <dbReference type="EMBL" id="KAK2188892.1"/>
    </source>
</evidence>
<dbReference type="GO" id="GO:0016020">
    <property type="term" value="C:membrane"/>
    <property type="evidence" value="ECO:0007669"/>
    <property type="project" value="UniProtKB-SubCell"/>
</dbReference>
<sequence>MPGRCVRVVLKLVALWMVCFLAVELYFTAFVKLQSNDGGPAVPQSEMVRHIVINNSDVRAASRSIKAPESLASRTTVNLHKVSDLSRRERSITSVKSGSESKQPNNRNSSTKPSKSRRQTELNDIFISVKTSKWYHDRLDLILETWYIMARDQVYFFTDEDNDIYRHRTRGHLINTNCSSTYDRYALCCKMSIEYDTFIASKKRWFCHVDDDTYVNVPALVTLLQLYNDTGDWYLGKPSLSYPLKTRDLDGAGQQIAFWFATGGAGFCLSRGIALKMVPFASGGRLVTACRKIRLPDDCTIGYFVYISLNKQLTVVNQFHSHLEGLWRINLGNIANQVTFSYGQLGTRRNVVQIPGYNDSYDPSR</sequence>
<comment type="caution">
    <text evidence="13">The sequence shown here is derived from an EMBL/GenBank/DDBJ whole genome shotgun (WGS) entry which is preliminary data.</text>
</comment>
<organism evidence="13 14">
    <name type="scientific">Ridgeia piscesae</name>
    <name type="common">Tubeworm</name>
    <dbReference type="NCBI Taxonomy" id="27915"/>
    <lineage>
        <taxon>Eukaryota</taxon>
        <taxon>Metazoa</taxon>
        <taxon>Spiralia</taxon>
        <taxon>Lophotrochozoa</taxon>
        <taxon>Annelida</taxon>
        <taxon>Polychaeta</taxon>
        <taxon>Sedentaria</taxon>
        <taxon>Canalipalpata</taxon>
        <taxon>Sabellida</taxon>
        <taxon>Siboglinidae</taxon>
        <taxon>Ridgeia</taxon>
    </lineage>
</organism>
<evidence type="ECO:0000256" key="1">
    <source>
        <dbReference type="ARBA" id="ARBA00004606"/>
    </source>
</evidence>
<dbReference type="Gene3D" id="3.90.550.50">
    <property type="match status" value="1"/>
</dbReference>
<keyword evidence="8 11" id="KW-0472">Membrane</keyword>